<sequence length="202" mass="22597">MLPENTIYIVDDDEAMRKSLALLLKGEGFNVKTYASAQTFLESGEFPLTGCILLDVRMPGMDGFELQELLPQRGIHLPVIMITGHADVPMAVQAMKSGAKDFIEKPFRAQALLDRIHKALSEGSHQGQPQDAPREFLARLECLTKRERQVFELLAEGKMNKHIAAELHISIRTVEAHRAKVMEKLKAKSLADLVRLAVLERS</sequence>
<keyword evidence="4" id="KW-0238">DNA-binding</keyword>
<dbReference type="InterPro" id="IPR011006">
    <property type="entry name" value="CheY-like_superfamily"/>
</dbReference>
<dbReference type="GO" id="GO:0006355">
    <property type="term" value="P:regulation of DNA-templated transcription"/>
    <property type="evidence" value="ECO:0007669"/>
    <property type="project" value="InterPro"/>
</dbReference>
<name>A0A4P7C2E9_9GAMM</name>
<keyword evidence="1 6" id="KW-0597">Phosphoprotein</keyword>
<dbReference type="InterPro" id="IPR001789">
    <property type="entry name" value="Sig_transdc_resp-reg_receiver"/>
</dbReference>
<dbReference type="AlphaFoldDB" id="A0A4P7C2E9"/>
<evidence type="ECO:0000256" key="1">
    <source>
        <dbReference type="ARBA" id="ARBA00022553"/>
    </source>
</evidence>
<dbReference type="EMBL" id="CP038033">
    <property type="protein sequence ID" value="QBQ55857.1"/>
    <property type="molecule type" value="Genomic_DNA"/>
</dbReference>
<dbReference type="SUPFAM" id="SSF46894">
    <property type="entry name" value="C-terminal effector domain of the bipartite response regulators"/>
    <property type="match status" value="1"/>
</dbReference>
<dbReference type="OrthoDB" id="9802186at2"/>
<dbReference type="Pfam" id="PF00196">
    <property type="entry name" value="GerE"/>
    <property type="match status" value="1"/>
</dbReference>
<evidence type="ECO:0000256" key="2">
    <source>
        <dbReference type="ARBA" id="ARBA00023012"/>
    </source>
</evidence>
<keyword evidence="2" id="KW-0902">Two-component regulatory system</keyword>
<dbReference type="SMART" id="SM00448">
    <property type="entry name" value="REC"/>
    <property type="match status" value="1"/>
</dbReference>
<dbReference type="SUPFAM" id="SSF52172">
    <property type="entry name" value="CheY-like"/>
    <property type="match status" value="1"/>
</dbReference>
<dbReference type="InterPro" id="IPR000792">
    <property type="entry name" value="Tscrpt_reg_LuxR_C"/>
</dbReference>
<organism evidence="9 10">
    <name type="scientific">Nitrosococcus wardiae</name>
    <dbReference type="NCBI Taxonomy" id="1814290"/>
    <lineage>
        <taxon>Bacteria</taxon>
        <taxon>Pseudomonadati</taxon>
        <taxon>Pseudomonadota</taxon>
        <taxon>Gammaproteobacteria</taxon>
        <taxon>Chromatiales</taxon>
        <taxon>Chromatiaceae</taxon>
        <taxon>Nitrosococcus</taxon>
    </lineage>
</organism>
<evidence type="ECO:0000313" key="9">
    <source>
        <dbReference type="EMBL" id="QBQ55857.1"/>
    </source>
</evidence>
<dbReference type="Gene3D" id="1.10.10.10">
    <property type="entry name" value="Winged helix-like DNA-binding domain superfamily/Winged helix DNA-binding domain"/>
    <property type="match status" value="1"/>
</dbReference>
<evidence type="ECO:0000256" key="4">
    <source>
        <dbReference type="ARBA" id="ARBA00023125"/>
    </source>
</evidence>
<dbReference type="PROSITE" id="PS50110">
    <property type="entry name" value="RESPONSE_REGULATORY"/>
    <property type="match status" value="1"/>
</dbReference>
<reference evidence="9 10" key="1">
    <citation type="submission" date="2019-03" db="EMBL/GenBank/DDBJ databases">
        <title>The genome sequence of Nitrosococcus wardiae strain D1FHST reveals the archetypal metabolic capacity of ammonia-oxidizing Gammaproteobacteria.</title>
        <authorList>
            <person name="Wang L."/>
            <person name="Lim C.K."/>
            <person name="Hanson T.E."/>
            <person name="Dang H."/>
            <person name="Klotz M.G."/>
        </authorList>
    </citation>
    <scope>NUCLEOTIDE SEQUENCE [LARGE SCALE GENOMIC DNA]</scope>
    <source>
        <strain evidence="9 10">D1FHS</strain>
    </source>
</reference>
<dbReference type="GO" id="GO:0000160">
    <property type="term" value="P:phosphorelay signal transduction system"/>
    <property type="evidence" value="ECO:0007669"/>
    <property type="project" value="UniProtKB-KW"/>
</dbReference>
<dbReference type="InterPro" id="IPR016032">
    <property type="entry name" value="Sig_transdc_resp-reg_C-effctor"/>
</dbReference>
<evidence type="ECO:0000256" key="3">
    <source>
        <dbReference type="ARBA" id="ARBA00023015"/>
    </source>
</evidence>
<feature type="domain" description="HTH luxR-type" evidence="7">
    <location>
        <begin position="136"/>
        <end position="201"/>
    </location>
</feature>
<dbReference type="RefSeq" id="WP_134359112.1">
    <property type="nucleotide sequence ID" value="NZ_CP038033.1"/>
</dbReference>
<feature type="domain" description="Response regulatory" evidence="8">
    <location>
        <begin position="6"/>
        <end position="120"/>
    </location>
</feature>
<dbReference type="PROSITE" id="PS50043">
    <property type="entry name" value="HTH_LUXR_2"/>
    <property type="match status" value="1"/>
</dbReference>
<keyword evidence="5" id="KW-0804">Transcription</keyword>
<dbReference type="Proteomes" id="UP000294325">
    <property type="component" value="Chromosome"/>
</dbReference>
<accession>A0A4P7C2E9</accession>
<dbReference type="PANTHER" id="PTHR44688">
    <property type="entry name" value="DNA-BINDING TRANSCRIPTIONAL ACTIVATOR DEVR_DOSR"/>
    <property type="match status" value="1"/>
</dbReference>
<keyword evidence="3" id="KW-0805">Transcription regulation</keyword>
<feature type="modified residue" description="4-aspartylphosphate" evidence="6">
    <location>
        <position position="55"/>
    </location>
</feature>
<dbReference type="InterPro" id="IPR036388">
    <property type="entry name" value="WH-like_DNA-bd_sf"/>
</dbReference>
<keyword evidence="10" id="KW-1185">Reference proteome</keyword>
<dbReference type="Gene3D" id="3.40.50.2300">
    <property type="match status" value="1"/>
</dbReference>
<evidence type="ECO:0000259" key="8">
    <source>
        <dbReference type="PROSITE" id="PS50110"/>
    </source>
</evidence>
<evidence type="ECO:0000259" key="7">
    <source>
        <dbReference type="PROSITE" id="PS50043"/>
    </source>
</evidence>
<proteinExistence type="predicted"/>
<dbReference type="FunFam" id="3.40.50.2300:FF:000018">
    <property type="entry name" value="DNA-binding transcriptional regulator NtrC"/>
    <property type="match status" value="1"/>
</dbReference>
<dbReference type="GO" id="GO:0003677">
    <property type="term" value="F:DNA binding"/>
    <property type="evidence" value="ECO:0007669"/>
    <property type="project" value="UniProtKB-KW"/>
</dbReference>
<evidence type="ECO:0000313" key="10">
    <source>
        <dbReference type="Proteomes" id="UP000294325"/>
    </source>
</evidence>
<dbReference type="Pfam" id="PF00072">
    <property type="entry name" value="Response_reg"/>
    <property type="match status" value="1"/>
</dbReference>
<dbReference type="PANTHER" id="PTHR44688:SF16">
    <property type="entry name" value="DNA-BINDING TRANSCRIPTIONAL ACTIVATOR DEVR_DOSR"/>
    <property type="match status" value="1"/>
</dbReference>
<dbReference type="SMART" id="SM00421">
    <property type="entry name" value="HTH_LUXR"/>
    <property type="match status" value="1"/>
</dbReference>
<evidence type="ECO:0000256" key="6">
    <source>
        <dbReference type="PROSITE-ProRule" id="PRU00169"/>
    </source>
</evidence>
<dbReference type="PRINTS" id="PR00038">
    <property type="entry name" value="HTHLUXR"/>
</dbReference>
<protein>
    <submittedName>
        <fullName evidence="9">Response regulator transcription factor</fullName>
    </submittedName>
</protein>
<dbReference type="CDD" id="cd06170">
    <property type="entry name" value="LuxR_C_like"/>
    <property type="match status" value="1"/>
</dbReference>
<evidence type="ECO:0000256" key="5">
    <source>
        <dbReference type="ARBA" id="ARBA00023163"/>
    </source>
</evidence>
<dbReference type="CDD" id="cd17537">
    <property type="entry name" value="REC_FixJ"/>
    <property type="match status" value="1"/>
</dbReference>
<gene>
    <name evidence="9" type="ORF">E3U44_16045</name>
</gene>
<dbReference type="KEGG" id="nwr:E3U44_16045"/>